<reference evidence="3 4" key="1">
    <citation type="submission" date="2024-06" db="EMBL/GenBank/DDBJ databases">
        <title>The Natural Products Discovery Center: Release of the First 8490 Sequenced Strains for Exploring Actinobacteria Biosynthetic Diversity.</title>
        <authorList>
            <person name="Kalkreuter E."/>
            <person name="Kautsar S.A."/>
            <person name="Yang D."/>
            <person name="Bader C.D."/>
            <person name="Teijaro C.N."/>
            <person name="Fluegel L."/>
            <person name="Davis C.M."/>
            <person name="Simpson J.R."/>
            <person name="Lauterbach L."/>
            <person name="Steele A.D."/>
            <person name="Gui C."/>
            <person name="Meng S."/>
            <person name="Li G."/>
            <person name="Viehrig K."/>
            <person name="Ye F."/>
            <person name="Su P."/>
            <person name="Kiefer A.F."/>
            <person name="Nichols A."/>
            <person name="Cepeda A.J."/>
            <person name="Yan W."/>
            <person name="Fan B."/>
            <person name="Jiang Y."/>
            <person name="Adhikari A."/>
            <person name="Zheng C.-J."/>
            <person name="Schuster L."/>
            <person name="Cowan T.M."/>
            <person name="Smanski M.J."/>
            <person name="Chevrette M.G."/>
            <person name="De Carvalho L.P.S."/>
            <person name="Shen B."/>
        </authorList>
    </citation>
    <scope>NUCLEOTIDE SEQUENCE [LARGE SCALE GENOMIC DNA]</scope>
    <source>
        <strain evidence="3 4">NPDC048946</strain>
    </source>
</reference>
<evidence type="ECO:0000313" key="4">
    <source>
        <dbReference type="Proteomes" id="UP001551482"/>
    </source>
</evidence>
<dbReference type="GO" id="GO:0016787">
    <property type="term" value="F:hydrolase activity"/>
    <property type="evidence" value="ECO:0007669"/>
    <property type="project" value="UniProtKB-KW"/>
</dbReference>
<dbReference type="InterPro" id="IPR050300">
    <property type="entry name" value="GDXG_lipolytic_enzyme"/>
</dbReference>
<dbReference type="Pfam" id="PF07859">
    <property type="entry name" value="Abhydrolase_3"/>
    <property type="match status" value="1"/>
</dbReference>
<evidence type="ECO:0000259" key="2">
    <source>
        <dbReference type="Pfam" id="PF07859"/>
    </source>
</evidence>
<dbReference type="PANTHER" id="PTHR48081">
    <property type="entry name" value="AB HYDROLASE SUPERFAMILY PROTEIN C4A8.06C"/>
    <property type="match status" value="1"/>
</dbReference>
<protein>
    <submittedName>
        <fullName evidence="3">Alpha/beta hydrolase</fullName>
    </submittedName>
</protein>
<gene>
    <name evidence="3" type="ORF">AB0C36_36960</name>
</gene>
<organism evidence="3 4">
    <name type="scientific">Streptodolium elevatio</name>
    <dbReference type="NCBI Taxonomy" id="3157996"/>
    <lineage>
        <taxon>Bacteria</taxon>
        <taxon>Bacillati</taxon>
        <taxon>Actinomycetota</taxon>
        <taxon>Actinomycetes</taxon>
        <taxon>Kitasatosporales</taxon>
        <taxon>Streptomycetaceae</taxon>
        <taxon>Streptodolium</taxon>
    </lineage>
</organism>
<dbReference type="InterPro" id="IPR029058">
    <property type="entry name" value="AB_hydrolase_fold"/>
</dbReference>
<feature type="domain" description="Alpha/beta hydrolase fold-3" evidence="2">
    <location>
        <begin position="84"/>
        <end position="289"/>
    </location>
</feature>
<sequence>MFVAPDPRYPLLPPELAAIMQATPASGQVTAETLATTRARAVAGMTGQPRPAVHTIVDRAIPGPVGPVPIRVYKPGPGAGLPVLVFAHGGGWVMCDLETHDALCREIANRAGVVVVAVDYRLAPEHPFPAPLEDFYAAATWVVENARQVGGDPNRVAVGGDSAGGNLAAAVCLLTRDRGGPRFSMQWMAYPGLDGVSERESWTTFAEGPLLSVSNARAMWRMYADGTDLREPYISPLHAETLEGLPPALIVAPGYDHGHDDAVAYAKALEAAGVPVTFHSFEGLCHGFLSYYAQVSACSAALDYCCDVVRTALTAPCLPEGTPGRHSDQ</sequence>
<dbReference type="SUPFAM" id="SSF53474">
    <property type="entry name" value="alpha/beta-Hydrolases"/>
    <property type="match status" value="1"/>
</dbReference>
<dbReference type="Proteomes" id="UP001551482">
    <property type="component" value="Unassembled WGS sequence"/>
</dbReference>
<evidence type="ECO:0000256" key="1">
    <source>
        <dbReference type="ARBA" id="ARBA00022801"/>
    </source>
</evidence>
<accession>A0ABV3DTK2</accession>
<keyword evidence="1 3" id="KW-0378">Hydrolase</keyword>
<dbReference type="EMBL" id="JBEZFP010000152">
    <property type="protein sequence ID" value="MEU8139076.1"/>
    <property type="molecule type" value="Genomic_DNA"/>
</dbReference>
<name>A0ABV3DTK2_9ACTN</name>
<proteinExistence type="predicted"/>
<dbReference type="Gene3D" id="3.40.50.1820">
    <property type="entry name" value="alpha/beta hydrolase"/>
    <property type="match status" value="1"/>
</dbReference>
<dbReference type="RefSeq" id="WP_358362934.1">
    <property type="nucleotide sequence ID" value="NZ_JBEZFP010000152.1"/>
</dbReference>
<comment type="caution">
    <text evidence="3">The sequence shown here is derived from an EMBL/GenBank/DDBJ whole genome shotgun (WGS) entry which is preliminary data.</text>
</comment>
<keyword evidence="4" id="KW-1185">Reference proteome</keyword>
<evidence type="ECO:0000313" key="3">
    <source>
        <dbReference type="EMBL" id="MEU8139076.1"/>
    </source>
</evidence>
<dbReference type="PANTHER" id="PTHR48081:SF8">
    <property type="entry name" value="ALPHA_BETA HYDROLASE FOLD-3 DOMAIN-CONTAINING PROTEIN-RELATED"/>
    <property type="match status" value="1"/>
</dbReference>
<dbReference type="InterPro" id="IPR013094">
    <property type="entry name" value="AB_hydrolase_3"/>
</dbReference>